<feature type="non-terminal residue" evidence="2">
    <location>
        <position position="1"/>
    </location>
</feature>
<dbReference type="Pfam" id="PF10154">
    <property type="entry name" value="Fy-3"/>
    <property type="match status" value="2"/>
</dbReference>
<proteinExistence type="predicted"/>
<protein>
    <submittedName>
        <fullName evidence="2">Uncharacterized protein</fullName>
    </submittedName>
</protein>
<feature type="compositionally biased region" description="Gly residues" evidence="1">
    <location>
        <begin position="1"/>
        <end position="11"/>
    </location>
</feature>
<dbReference type="InterPro" id="IPR019311">
    <property type="entry name" value="Fy-3"/>
</dbReference>
<feature type="region of interest" description="Disordered" evidence="1">
    <location>
        <begin position="1"/>
        <end position="20"/>
    </location>
</feature>
<feature type="compositionally biased region" description="Low complexity" evidence="1">
    <location>
        <begin position="174"/>
        <end position="192"/>
    </location>
</feature>
<keyword evidence="3" id="KW-1185">Reference proteome</keyword>
<evidence type="ECO:0000256" key="1">
    <source>
        <dbReference type="SAM" id="MobiDB-lite"/>
    </source>
</evidence>
<dbReference type="PANTHER" id="PTHR16525:SF0">
    <property type="entry name" value="PROTEIN C12ORF4"/>
    <property type="match status" value="1"/>
</dbReference>
<dbReference type="PANTHER" id="PTHR16525">
    <property type="entry name" value="PROTEIN C12ORF4"/>
    <property type="match status" value="1"/>
</dbReference>
<dbReference type="EMBL" id="JAAAIP010000593">
    <property type="protein sequence ID" value="KAG0314685.1"/>
    <property type="molecule type" value="Genomic_DNA"/>
</dbReference>
<dbReference type="OrthoDB" id="415359at2759"/>
<organism evidence="2 3">
    <name type="scientific">Dissophora globulifera</name>
    <dbReference type="NCBI Taxonomy" id="979702"/>
    <lineage>
        <taxon>Eukaryota</taxon>
        <taxon>Fungi</taxon>
        <taxon>Fungi incertae sedis</taxon>
        <taxon>Mucoromycota</taxon>
        <taxon>Mortierellomycotina</taxon>
        <taxon>Mortierellomycetes</taxon>
        <taxon>Mortierellales</taxon>
        <taxon>Mortierellaceae</taxon>
        <taxon>Dissophora</taxon>
    </lineage>
</organism>
<comment type="caution">
    <text evidence="2">The sequence shown here is derived from an EMBL/GenBank/DDBJ whole genome shotgun (WGS) entry which is preliminary data.</text>
</comment>
<dbReference type="AlphaFoldDB" id="A0A9P6R8G6"/>
<name>A0A9P6R8G6_9FUNG</name>
<feature type="region of interest" description="Disordered" evidence="1">
    <location>
        <begin position="166"/>
        <end position="199"/>
    </location>
</feature>
<dbReference type="Proteomes" id="UP000738325">
    <property type="component" value="Unassembled WGS sequence"/>
</dbReference>
<feature type="region of interest" description="Disordered" evidence="1">
    <location>
        <begin position="246"/>
        <end position="332"/>
    </location>
</feature>
<feature type="compositionally biased region" description="Low complexity" evidence="1">
    <location>
        <begin position="252"/>
        <end position="269"/>
    </location>
</feature>
<evidence type="ECO:0000313" key="2">
    <source>
        <dbReference type="EMBL" id="KAG0314685.1"/>
    </source>
</evidence>
<evidence type="ECO:0000313" key="3">
    <source>
        <dbReference type="Proteomes" id="UP000738325"/>
    </source>
</evidence>
<sequence length="414" mass="44931">DDSSRNGGGSYAGQLAPPPASNLDESFTVVLGSSHSRVTHNLRLMVSDPSEVFPSNRVRTERDAAIHAQTASSLYGQNLTGLVQLVNVRDWAKYKGGQVCHQEFFKACQTSTELHFDSIEKQLEALEDEFPLDGSTLQEGDFIMTRHSNLPMIHVVFHLFYGPSTPPKHDHSDSSTTSPSSTPTPTPSSSSTHQLPMFSQSNDFIPKPGFLTGLRNVIRTAHRYEITMLSIPFLMMPTAFEQQLVAQESNASSSAASGQHHPSSSSSSSSRHHRHSSQYGSPSFSNTSASASATSSPSGSSTSSFSTSATASNGAMQQMHMQQGGGGGPVYYITDQTRRDLQRRSESLLRNLKSFLMDNARQVKQVGNQGSEAEKFRASQGGDVKVVQFLLPKGTSDDMFRSFRVLLVNIFGGA</sequence>
<dbReference type="GO" id="GO:0005737">
    <property type="term" value="C:cytoplasm"/>
    <property type="evidence" value="ECO:0007669"/>
    <property type="project" value="TreeGrafter"/>
</dbReference>
<gene>
    <name evidence="2" type="ORF">BGZ99_007927</name>
</gene>
<feature type="compositionally biased region" description="Low complexity" evidence="1">
    <location>
        <begin position="277"/>
        <end position="322"/>
    </location>
</feature>
<reference evidence="2" key="1">
    <citation type="journal article" date="2020" name="Fungal Divers.">
        <title>Resolving the Mortierellaceae phylogeny through synthesis of multi-gene phylogenetics and phylogenomics.</title>
        <authorList>
            <person name="Vandepol N."/>
            <person name="Liber J."/>
            <person name="Desiro A."/>
            <person name="Na H."/>
            <person name="Kennedy M."/>
            <person name="Barry K."/>
            <person name="Grigoriev I.V."/>
            <person name="Miller A.N."/>
            <person name="O'Donnell K."/>
            <person name="Stajich J.E."/>
            <person name="Bonito G."/>
        </authorList>
    </citation>
    <scope>NUCLEOTIDE SEQUENCE</scope>
    <source>
        <strain evidence="2">REB-010B</strain>
    </source>
</reference>
<accession>A0A9P6R8G6</accession>